<comment type="caution">
    <text evidence="1">The sequence shown here is derived from an EMBL/GenBank/DDBJ whole genome shotgun (WGS) entry which is preliminary data.</text>
</comment>
<evidence type="ECO:0000313" key="2">
    <source>
        <dbReference type="Proteomes" id="UP000324222"/>
    </source>
</evidence>
<accession>A0A5B7GMT1</accession>
<keyword evidence="2" id="KW-1185">Reference proteome</keyword>
<reference evidence="1 2" key="1">
    <citation type="submission" date="2019-05" db="EMBL/GenBank/DDBJ databases">
        <title>Another draft genome of Portunus trituberculatus and its Hox gene families provides insights of decapod evolution.</title>
        <authorList>
            <person name="Jeong J.-H."/>
            <person name="Song I."/>
            <person name="Kim S."/>
            <person name="Choi T."/>
            <person name="Kim D."/>
            <person name="Ryu S."/>
            <person name="Kim W."/>
        </authorList>
    </citation>
    <scope>NUCLEOTIDE SEQUENCE [LARGE SCALE GENOMIC DNA]</scope>
    <source>
        <tissue evidence="1">Muscle</tissue>
    </source>
</reference>
<proteinExistence type="predicted"/>
<gene>
    <name evidence="1" type="ORF">E2C01_052360</name>
</gene>
<dbReference type="EMBL" id="VSRR010015605">
    <property type="protein sequence ID" value="MPC58358.1"/>
    <property type="molecule type" value="Genomic_DNA"/>
</dbReference>
<name>A0A5B7GMT1_PORTR</name>
<dbReference type="AlphaFoldDB" id="A0A5B7GMT1"/>
<sequence>MYGDEKITGQSLHYFNPPHKLSVLAAFLVKLSRGTVEPCVLWGQRGLQPHGFESCPRSECRLGFLTQGSGFLAGSNIGHGNTVETLKVRGRDESKTHIQEHFTPSPRLFLKATETISRAETLHSLTATVFKGHRDD</sequence>
<dbReference type="Proteomes" id="UP000324222">
    <property type="component" value="Unassembled WGS sequence"/>
</dbReference>
<protein>
    <submittedName>
        <fullName evidence="1">Uncharacterized protein</fullName>
    </submittedName>
</protein>
<evidence type="ECO:0000313" key="1">
    <source>
        <dbReference type="EMBL" id="MPC58358.1"/>
    </source>
</evidence>
<organism evidence="1 2">
    <name type="scientific">Portunus trituberculatus</name>
    <name type="common">Swimming crab</name>
    <name type="synonym">Neptunus trituberculatus</name>
    <dbReference type="NCBI Taxonomy" id="210409"/>
    <lineage>
        <taxon>Eukaryota</taxon>
        <taxon>Metazoa</taxon>
        <taxon>Ecdysozoa</taxon>
        <taxon>Arthropoda</taxon>
        <taxon>Crustacea</taxon>
        <taxon>Multicrustacea</taxon>
        <taxon>Malacostraca</taxon>
        <taxon>Eumalacostraca</taxon>
        <taxon>Eucarida</taxon>
        <taxon>Decapoda</taxon>
        <taxon>Pleocyemata</taxon>
        <taxon>Brachyura</taxon>
        <taxon>Eubrachyura</taxon>
        <taxon>Portunoidea</taxon>
        <taxon>Portunidae</taxon>
        <taxon>Portuninae</taxon>
        <taxon>Portunus</taxon>
    </lineage>
</organism>